<dbReference type="SUPFAM" id="SSF56112">
    <property type="entry name" value="Protein kinase-like (PK-like)"/>
    <property type="match status" value="1"/>
</dbReference>
<dbReference type="InterPro" id="IPR011009">
    <property type="entry name" value="Kinase-like_dom_sf"/>
</dbReference>
<name>A0ABR2UZ49_9PEZI</name>
<reference evidence="2 3" key="1">
    <citation type="journal article" date="2024" name="J. Plant Pathol.">
        <title>Sequence and assembly of the genome of Seiridium unicorne, isolate CBS 538.82, causal agent of cypress canker disease.</title>
        <authorList>
            <person name="Scali E."/>
            <person name="Rocca G.D."/>
            <person name="Danti R."/>
            <person name="Garbelotto M."/>
            <person name="Barberini S."/>
            <person name="Baroncelli R."/>
            <person name="Emiliani G."/>
        </authorList>
    </citation>
    <scope>NUCLEOTIDE SEQUENCE [LARGE SCALE GENOMIC DNA]</scope>
    <source>
        <strain evidence="2 3">BM-138-508</strain>
    </source>
</reference>
<organism evidence="2 3">
    <name type="scientific">Seiridium unicorne</name>
    <dbReference type="NCBI Taxonomy" id="138068"/>
    <lineage>
        <taxon>Eukaryota</taxon>
        <taxon>Fungi</taxon>
        <taxon>Dikarya</taxon>
        <taxon>Ascomycota</taxon>
        <taxon>Pezizomycotina</taxon>
        <taxon>Sordariomycetes</taxon>
        <taxon>Xylariomycetidae</taxon>
        <taxon>Amphisphaeriales</taxon>
        <taxon>Sporocadaceae</taxon>
        <taxon>Seiridium</taxon>
    </lineage>
</organism>
<proteinExistence type="predicted"/>
<evidence type="ECO:0000313" key="2">
    <source>
        <dbReference type="EMBL" id="KAK9419661.1"/>
    </source>
</evidence>
<comment type="caution">
    <text evidence="2">The sequence shown here is derived from an EMBL/GenBank/DDBJ whole genome shotgun (WGS) entry which is preliminary data.</text>
</comment>
<accession>A0ABR2UZ49</accession>
<evidence type="ECO:0008006" key="4">
    <source>
        <dbReference type="Google" id="ProtNLM"/>
    </source>
</evidence>
<dbReference type="Proteomes" id="UP001408356">
    <property type="component" value="Unassembled WGS sequence"/>
</dbReference>
<protein>
    <recommendedName>
        <fullName evidence="4">Protein kinase domain-containing protein</fullName>
    </recommendedName>
</protein>
<keyword evidence="3" id="KW-1185">Reference proteome</keyword>
<dbReference type="Gene3D" id="1.10.510.10">
    <property type="entry name" value="Transferase(Phosphotransferase) domain 1"/>
    <property type="match status" value="1"/>
</dbReference>
<evidence type="ECO:0000256" key="1">
    <source>
        <dbReference type="SAM" id="MobiDB-lite"/>
    </source>
</evidence>
<dbReference type="EMBL" id="JARVKF010000299">
    <property type="protein sequence ID" value="KAK9419661.1"/>
    <property type="molecule type" value="Genomic_DNA"/>
</dbReference>
<evidence type="ECO:0000313" key="3">
    <source>
        <dbReference type="Proteomes" id="UP001408356"/>
    </source>
</evidence>
<dbReference type="Pfam" id="PF06293">
    <property type="entry name" value="Kdo"/>
    <property type="match status" value="1"/>
</dbReference>
<feature type="region of interest" description="Disordered" evidence="1">
    <location>
        <begin position="1"/>
        <end position="21"/>
    </location>
</feature>
<sequence length="398" mass="45928">MDTIFENADPEPTNLDPKPGGLYPIPENSDSAGDYTTKVTRYVHRSPLRGNVTFHGHQILATNERIGFENILRVQTKWDRIVYIINVVSAFEVGFQYRANSHLLDDIPQIPIETEKYFWLALNNGPKSAFTPRTTGTPDVCDSVQNVDHPVKINCVELTNVRSTVEDYVQDREPYWSVNPCTVTHPSIEGKMVCRIVEFPECLYRHPLTYIEKDVRFNCLNTPLVSSDPQPTKTRTQIMERQIKIHQELARHGLAPEFLGLVTEEGRGVIGYLSRFIEDAKTLRTCAAEWDKEAAGKDIETCSQLVRSLHKLDIVHGDLHKQNILRRTDGSMLLIDFEDSCKSDEYKAFWFVDQPLEEEYESIMYDLIKIRDELLDRYRNLWQIDPSQDIGYLHSYES</sequence>
<gene>
    <name evidence="2" type="ORF">SUNI508_07147</name>
</gene>